<dbReference type="Proteomes" id="UP001204144">
    <property type="component" value="Unassembled WGS sequence"/>
</dbReference>
<evidence type="ECO:0000256" key="2">
    <source>
        <dbReference type="ARBA" id="ARBA00022692"/>
    </source>
</evidence>
<proteinExistence type="predicted"/>
<name>A0AAE3GYQ8_9BACT</name>
<dbReference type="InterPro" id="IPR012340">
    <property type="entry name" value="NA-bd_OB-fold"/>
</dbReference>
<dbReference type="InterPro" id="IPR052165">
    <property type="entry name" value="Membrane_assoc_protease"/>
</dbReference>
<keyword evidence="3 5" id="KW-1133">Transmembrane helix</keyword>
<keyword evidence="4 5" id="KW-0472">Membrane</keyword>
<feature type="transmembrane region" description="Helical" evidence="5">
    <location>
        <begin position="12"/>
        <end position="29"/>
    </location>
</feature>
<accession>A0AAE3GYQ8</accession>
<sequence length="153" mass="17228">MLSNKKILSNMEISGINIWVIIGVVLLILEIFTTSFYAIFFGIGALVTALFVYLGFAEELPAQVIIFVLSSIVSLLFFRKRILELFTKNNAEFKEIIDEYAKVSKEIPLNGEGKVFYRGSDWIAYRADGKSIQEGAKVLIKKIDGIKLIVEEV</sequence>
<dbReference type="GO" id="GO:0005886">
    <property type="term" value="C:plasma membrane"/>
    <property type="evidence" value="ECO:0007669"/>
    <property type="project" value="TreeGrafter"/>
</dbReference>
<comment type="caution">
    <text evidence="7">The sequence shown here is derived from an EMBL/GenBank/DDBJ whole genome shotgun (WGS) entry which is preliminary data.</text>
</comment>
<dbReference type="PANTHER" id="PTHR33507:SF3">
    <property type="entry name" value="INNER MEMBRANE PROTEIN YBBJ"/>
    <property type="match status" value="1"/>
</dbReference>
<evidence type="ECO:0000256" key="3">
    <source>
        <dbReference type="ARBA" id="ARBA00022989"/>
    </source>
</evidence>
<dbReference type="InterPro" id="IPR002810">
    <property type="entry name" value="NfeD-like_C"/>
</dbReference>
<feature type="transmembrane region" description="Helical" evidence="5">
    <location>
        <begin position="36"/>
        <end position="54"/>
    </location>
</feature>
<gene>
    <name evidence="7" type="ORF">EGI31_01665</name>
</gene>
<evidence type="ECO:0000256" key="1">
    <source>
        <dbReference type="ARBA" id="ARBA00004141"/>
    </source>
</evidence>
<evidence type="ECO:0000256" key="5">
    <source>
        <dbReference type="SAM" id="Phobius"/>
    </source>
</evidence>
<evidence type="ECO:0000313" key="8">
    <source>
        <dbReference type="Proteomes" id="UP001204144"/>
    </source>
</evidence>
<feature type="domain" description="NfeD-like C-terminal" evidence="6">
    <location>
        <begin position="95"/>
        <end position="151"/>
    </location>
</feature>
<comment type="subcellular location">
    <subcellularLocation>
        <location evidence="1">Membrane</location>
        <topology evidence="1">Multi-pass membrane protein</topology>
    </subcellularLocation>
</comment>
<protein>
    <submittedName>
        <fullName evidence="7">NfeD family protein</fullName>
    </submittedName>
</protein>
<feature type="transmembrane region" description="Helical" evidence="5">
    <location>
        <begin position="60"/>
        <end position="78"/>
    </location>
</feature>
<dbReference type="EMBL" id="RJUF01000002">
    <property type="protein sequence ID" value="MCP9761643.1"/>
    <property type="molecule type" value="Genomic_DNA"/>
</dbReference>
<reference evidence="7 8" key="1">
    <citation type="submission" date="2018-11" db="EMBL/GenBank/DDBJ databases">
        <title>Novel bacteria species description.</title>
        <authorList>
            <person name="Han J.-H."/>
        </authorList>
    </citation>
    <scope>NUCLEOTIDE SEQUENCE [LARGE SCALE GENOMIC DNA]</scope>
    <source>
        <strain evidence="7 8">KCTC23259</strain>
    </source>
</reference>
<organism evidence="7 8">
    <name type="scientific">Lacihabitans soyangensis</name>
    <dbReference type="NCBI Taxonomy" id="869394"/>
    <lineage>
        <taxon>Bacteria</taxon>
        <taxon>Pseudomonadati</taxon>
        <taxon>Bacteroidota</taxon>
        <taxon>Cytophagia</taxon>
        <taxon>Cytophagales</taxon>
        <taxon>Leadbetterellaceae</taxon>
        <taxon>Lacihabitans</taxon>
    </lineage>
</organism>
<dbReference type="AlphaFoldDB" id="A0AAE3GYQ8"/>
<dbReference type="SUPFAM" id="SSF141322">
    <property type="entry name" value="NfeD domain-like"/>
    <property type="match status" value="1"/>
</dbReference>
<dbReference type="Pfam" id="PF01957">
    <property type="entry name" value="NfeD"/>
    <property type="match status" value="1"/>
</dbReference>
<evidence type="ECO:0000259" key="6">
    <source>
        <dbReference type="Pfam" id="PF01957"/>
    </source>
</evidence>
<evidence type="ECO:0000313" key="7">
    <source>
        <dbReference type="EMBL" id="MCP9761643.1"/>
    </source>
</evidence>
<dbReference type="Gene3D" id="2.40.50.140">
    <property type="entry name" value="Nucleic acid-binding proteins"/>
    <property type="match status" value="1"/>
</dbReference>
<evidence type="ECO:0000256" key="4">
    <source>
        <dbReference type="ARBA" id="ARBA00023136"/>
    </source>
</evidence>
<keyword evidence="2 5" id="KW-0812">Transmembrane</keyword>
<keyword evidence="8" id="KW-1185">Reference proteome</keyword>
<dbReference type="PANTHER" id="PTHR33507">
    <property type="entry name" value="INNER MEMBRANE PROTEIN YBBJ"/>
    <property type="match status" value="1"/>
</dbReference>